<dbReference type="KEGG" id="agl:PYTT_0003"/>
<accession>A0A1C7PCB0</accession>
<keyword evidence="3" id="KW-1185">Reference proteome</keyword>
<evidence type="ECO:0000313" key="2">
    <source>
        <dbReference type="EMBL" id="SEH68973.1"/>
    </source>
</evidence>
<gene>
    <name evidence="2" type="ORF">PYTT_0003</name>
</gene>
<keyword evidence="1" id="KW-0812">Transmembrane</keyword>
<dbReference type="EMBL" id="LT629973">
    <property type="protein sequence ID" value="SEH68973.1"/>
    <property type="molecule type" value="Genomic_DNA"/>
</dbReference>
<dbReference type="Proteomes" id="UP000176204">
    <property type="component" value="Chromosome I"/>
</dbReference>
<protein>
    <submittedName>
        <fullName evidence="2">Uncharacterized protein</fullName>
    </submittedName>
</protein>
<name>A0A1C7PCB0_9BACT</name>
<sequence>MRDFSLHEGMRQGIFCEPMSKGTRPGRTKKKVEMTERQVWLLVLGILALLGFGIFYVFFDII</sequence>
<dbReference type="AlphaFoldDB" id="A0A1C7PCB0"/>
<evidence type="ECO:0000313" key="3">
    <source>
        <dbReference type="Proteomes" id="UP000176204"/>
    </source>
</evidence>
<keyword evidence="1" id="KW-0472">Membrane</keyword>
<reference evidence="3" key="1">
    <citation type="submission" date="2016-09" db="EMBL/GenBank/DDBJ databases">
        <authorList>
            <person name="Koehorst J."/>
        </authorList>
    </citation>
    <scope>NUCLEOTIDE SEQUENCE [LARGE SCALE GENOMIC DNA]</scope>
</reference>
<evidence type="ECO:0000256" key="1">
    <source>
        <dbReference type="SAM" id="Phobius"/>
    </source>
</evidence>
<organism evidence="2 3">
    <name type="scientific">Akkermansia glycaniphila</name>
    <dbReference type="NCBI Taxonomy" id="1679444"/>
    <lineage>
        <taxon>Bacteria</taxon>
        <taxon>Pseudomonadati</taxon>
        <taxon>Verrucomicrobiota</taxon>
        <taxon>Verrucomicrobiia</taxon>
        <taxon>Verrucomicrobiales</taxon>
        <taxon>Akkermansiaceae</taxon>
        <taxon>Akkermansia</taxon>
    </lineage>
</organism>
<feature type="transmembrane region" description="Helical" evidence="1">
    <location>
        <begin position="39"/>
        <end position="59"/>
    </location>
</feature>
<dbReference type="STRING" id="1679444.PYTT_0003"/>
<keyword evidence="1" id="KW-1133">Transmembrane helix</keyword>
<proteinExistence type="predicted"/>